<feature type="domain" description="Redoxin" evidence="1">
    <location>
        <begin position="59"/>
        <end position="158"/>
    </location>
</feature>
<reference evidence="2 3" key="1">
    <citation type="submission" date="2018-10" db="EMBL/GenBank/DDBJ databases">
        <title>Genomic Encyclopedia of Type Strains, Phase IV (KMG-IV): sequencing the most valuable type-strain genomes for metagenomic binning, comparative biology and taxonomic classification.</title>
        <authorList>
            <person name="Goeker M."/>
        </authorList>
    </citation>
    <scope>NUCLEOTIDE SEQUENCE [LARGE SCALE GENOMIC DNA]</scope>
    <source>
        <strain evidence="2 3">DSM 25080</strain>
    </source>
</reference>
<accession>A0A3M0A291</accession>
<name>A0A3M0A291_9GAMM</name>
<evidence type="ECO:0000313" key="2">
    <source>
        <dbReference type="EMBL" id="RMA78767.1"/>
    </source>
</evidence>
<dbReference type="InterPro" id="IPR036249">
    <property type="entry name" value="Thioredoxin-like_sf"/>
</dbReference>
<proteinExistence type="predicted"/>
<comment type="caution">
    <text evidence="2">The sequence shown here is derived from an EMBL/GenBank/DDBJ whole genome shotgun (WGS) entry which is preliminary data.</text>
</comment>
<dbReference type="RefSeq" id="WP_170150842.1">
    <property type="nucleotide sequence ID" value="NZ_REFJ01000005.1"/>
</dbReference>
<dbReference type="Gene3D" id="3.40.30.10">
    <property type="entry name" value="Glutaredoxin"/>
    <property type="match status" value="1"/>
</dbReference>
<dbReference type="Pfam" id="PF08534">
    <property type="entry name" value="Redoxin"/>
    <property type="match status" value="1"/>
</dbReference>
<keyword evidence="3" id="KW-1185">Reference proteome</keyword>
<dbReference type="EMBL" id="REFJ01000005">
    <property type="protein sequence ID" value="RMA78767.1"/>
    <property type="molecule type" value="Genomic_DNA"/>
</dbReference>
<evidence type="ECO:0000313" key="3">
    <source>
        <dbReference type="Proteomes" id="UP000267187"/>
    </source>
</evidence>
<organism evidence="2 3">
    <name type="scientific">Umboniibacter marinipuniceus</name>
    <dbReference type="NCBI Taxonomy" id="569599"/>
    <lineage>
        <taxon>Bacteria</taxon>
        <taxon>Pseudomonadati</taxon>
        <taxon>Pseudomonadota</taxon>
        <taxon>Gammaproteobacteria</taxon>
        <taxon>Cellvibrionales</taxon>
        <taxon>Cellvibrionaceae</taxon>
        <taxon>Umboniibacter</taxon>
    </lineage>
</organism>
<dbReference type="AlphaFoldDB" id="A0A3M0A291"/>
<sequence length="176" mass="19509">MTRPKRPLKLVLSVIVQLVIFITVLLAFERWLLSTNEKPRLSAAQLAPITAQLSPDEFSRFASGEPLLVYVWATWCSICSVSSANVSDYGADHLSATVAVQSGTDLEIRQFIQDRGYQFQAYNDRAGHWFNSVGASVTPTYLWISLSGEILHLSRGYTSSVGLTGRRLILADQNTD</sequence>
<dbReference type="SUPFAM" id="SSF52833">
    <property type="entry name" value="Thioredoxin-like"/>
    <property type="match status" value="1"/>
</dbReference>
<protein>
    <submittedName>
        <fullName evidence="2">Redoxin</fullName>
    </submittedName>
</protein>
<dbReference type="Proteomes" id="UP000267187">
    <property type="component" value="Unassembled WGS sequence"/>
</dbReference>
<evidence type="ECO:0000259" key="1">
    <source>
        <dbReference type="Pfam" id="PF08534"/>
    </source>
</evidence>
<dbReference type="InterPro" id="IPR013740">
    <property type="entry name" value="Redoxin"/>
</dbReference>
<dbReference type="GO" id="GO:0016491">
    <property type="term" value="F:oxidoreductase activity"/>
    <property type="evidence" value="ECO:0007669"/>
    <property type="project" value="InterPro"/>
</dbReference>
<gene>
    <name evidence="2" type="ORF">DFR27_2106</name>
</gene>